<dbReference type="GO" id="GO:0004848">
    <property type="term" value="F:ureidoglycolate hydrolase activity"/>
    <property type="evidence" value="ECO:0007669"/>
    <property type="project" value="InterPro"/>
</dbReference>
<dbReference type="FunFam" id="2.60.120.480:FF:000002">
    <property type="entry name" value="Probable ureidoglycolate hydrolase"/>
    <property type="match status" value="1"/>
</dbReference>
<keyword evidence="3" id="KW-0456">Lyase</keyword>
<dbReference type="RefSeq" id="XP_056503910.1">
    <property type="nucleotide sequence ID" value="XM_056641416.1"/>
</dbReference>
<sequence length="264" mass="28532">MAPTLTSNPTITLVPEPLTPTNFAQFGTAIQSPLPRDLSVAVQPSSLSPNPHTPTPILANQNSALKYSPISPMQDTYKNGTSGVPSATRMTMFCCFPRQLRTITQSNKPEKEAFDVRILERHPYTHQTFIPTDLSSHSKVGNGEEEPVFLVIVAPTLKGETTTAKTEAGKTITIRDPPDLRNVKAFVARGGQAVTYGAGTWHAPMVVLGQRRVDFVVVQHVNGVDDEDCQEAAFGEGIVVDLGGKGQYGRKELAGPKLWTAAKL</sequence>
<evidence type="ECO:0000256" key="2">
    <source>
        <dbReference type="ARBA" id="ARBA00022631"/>
    </source>
</evidence>
<dbReference type="GO" id="GO:0006144">
    <property type="term" value="P:purine nucleobase metabolic process"/>
    <property type="evidence" value="ECO:0007669"/>
    <property type="project" value="UniProtKB-KW"/>
</dbReference>
<dbReference type="InterPro" id="IPR047233">
    <property type="entry name" value="UAH_cupin"/>
</dbReference>
<dbReference type="Gene3D" id="2.60.120.480">
    <property type="entry name" value="Ureidoglycolate hydrolase"/>
    <property type="match status" value="1"/>
</dbReference>
<dbReference type="CDD" id="cd20298">
    <property type="entry name" value="cupin_UAH"/>
    <property type="match status" value="1"/>
</dbReference>
<dbReference type="AlphaFoldDB" id="A0A9W9PAK3"/>
<comment type="subunit">
    <text evidence="1">Homodimer.</text>
</comment>
<dbReference type="OrthoDB" id="10266039at2759"/>
<evidence type="ECO:0000256" key="4">
    <source>
        <dbReference type="ARBA" id="ARBA00047684"/>
    </source>
</evidence>
<gene>
    <name evidence="5" type="ORF">N7469_002496</name>
</gene>
<accession>A0A9W9PAK3</accession>
<dbReference type="InterPro" id="IPR007247">
    <property type="entry name" value="Ureidogly_lyase"/>
</dbReference>
<reference evidence="5" key="1">
    <citation type="submission" date="2022-11" db="EMBL/GenBank/DDBJ databases">
        <authorList>
            <person name="Petersen C."/>
        </authorList>
    </citation>
    <scope>NUCLEOTIDE SEQUENCE</scope>
    <source>
        <strain evidence="5">IBT 23319</strain>
    </source>
</reference>
<dbReference type="PANTHER" id="PTHR21221">
    <property type="entry name" value="UREIDOGLYCOLATE HYDROLASE"/>
    <property type="match status" value="1"/>
</dbReference>
<evidence type="ECO:0000256" key="3">
    <source>
        <dbReference type="ARBA" id="ARBA00023239"/>
    </source>
</evidence>
<dbReference type="Pfam" id="PF04115">
    <property type="entry name" value="Ureidogly_lyase"/>
    <property type="match status" value="1"/>
</dbReference>
<evidence type="ECO:0000313" key="6">
    <source>
        <dbReference type="Proteomes" id="UP001147733"/>
    </source>
</evidence>
<dbReference type="PANTHER" id="PTHR21221:SF1">
    <property type="entry name" value="UREIDOGLYCOLATE LYASE"/>
    <property type="match status" value="1"/>
</dbReference>
<dbReference type="SUPFAM" id="SSF51182">
    <property type="entry name" value="RmlC-like cupins"/>
    <property type="match status" value="1"/>
</dbReference>
<dbReference type="InterPro" id="IPR011051">
    <property type="entry name" value="RmlC_Cupin_sf"/>
</dbReference>
<reference evidence="5" key="2">
    <citation type="journal article" date="2023" name="IMA Fungus">
        <title>Comparative genomic study of the Penicillium genus elucidates a diverse pangenome and 15 lateral gene transfer events.</title>
        <authorList>
            <person name="Petersen C."/>
            <person name="Sorensen T."/>
            <person name="Nielsen M.R."/>
            <person name="Sondergaard T.E."/>
            <person name="Sorensen J.L."/>
            <person name="Fitzpatrick D.A."/>
            <person name="Frisvad J.C."/>
            <person name="Nielsen K.L."/>
        </authorList>
    </citation>
    <scope>NUCLEOTIDE SEQUENCE</scope>
    <source>
        <strain evidence="5">IBT 23319</strain>
    </source>
</reference>
<evidence type="ECO:0000256" key="1">
    <source>
        <dbReference type="ARBA" id="ARBA00011738"/>
    </source>
</evidence>
<proteinExistence type="predicted"/>
<dbReference type="Proteomes" id="UP001147733">
    <property type="component" value="Unassembled WGS sequence"/>
</dbReference>
<comment type="catalytic activity">
    <reaction evidence="4">
        <text>(S)-ureidoglycolate = urea + glyoxylate</text>
        <dbReference type="Rhea" id="RHEA:11304"/>
        <dbReference type="ChEBI" id="CHEBI:16199"/>
        <dbReference type="ChEBI" id="CHEBI:36655"/>
        <dbReference type="ChEBI" id="CHEBI:57296"/>
        <dbReference type="EC" id="4.3.2.3"/>
    </reaction>
</comment>
<dbReference type="GO" id="GO:0050385">
    <property type="term" value="F:ureidoglycolate lyase activity"/>
    <property type="evidence" value="ECO:0007669"/>
    <property type="project" value="UniProtKB-EC"/>
</dbReference>
<dbReference type="GeneID" id="81380583"/>
<protein>
    <recommendedName>
        <fullName evidence="7">Ureidoglycolate hydrolase</fullName>
    </recommendedName>
</protein>
<keyword evidence="6" id="KW-1185">Reference proteome</keyword>
<evidence type="ECO:0000313" key="5">
    <source>
        <dbReference type="EMBL" id="KAJ5240905.1"/>
    </source>
</evidence>
<keyword evidence="2" id="KW-0659">Purine metabolism</keyword>
<comment type="caution">
    <text evidence="5">The sequence shown here is derived from an EMBL/GenBank/DDBJ whole genome shotgun (WGS) entry which is preliminary data.</text>
</comment>
<dbReference type="EMBL" id="JAPQKT010000002">
    <property type="protein sequence ID" value="KAJ5240905.1"/>
    <property type="molecule type" value="Genomic_DNA"/>
</dbReference>
<name>A0A9W9PAK3_PENCI</name>
<evidence type="ECO:0008006" key="7">
    <source>
        <dbReference type="Google" id="ProtNLM"/>
    </source>
</evidence>
<organism evidence="5 6">
    <name type="scientific">Penicillium citrinum</name>
    <dbReference type="NCBI Taxonomy" id="5077"/>
    <lineage>
        <taxon>Eukaryota</taxon>
        <taxon>Fungi</taxon>
        <taxon>Dikarya</taxon>
        <taxon>Ascomycota</taxon>
        <taxon>Pezizomycotina</taxon>
        <taxon>Eurotiomycetes</taxon>
        <taxon>Eurotiomycetidae</taxon>
        <taxon>Eurotiales</taxon>
        <taxon>Aspergillaceae</taxon>
        <taxon>Penicillium</taxon>
    </lineage>
</organism>
<dbReference type="InterPro" id="IPR024060">
    <property type="entry name" value="Ureidoglycolate_lyase_dom_sf"/>
</dbReference>
<dbReference type="GO" id="GO:0000256">
    <property type="term" value="P:allantoin catabolic process"/>
    <property type="evidence" value="ECO:0007669"/>
    <property type="project" value="InterPro"/>
</dbReference>